<keyword evidence="7" id="KW-1185">Reference proteome</keyword>
<dbReference type="Proteomes" id="UP000033483">
    <property type="component" value="Unassembled WGS sequence"/>
</dbReference>
<dbReference type="EMBL" id="LAEV01001911">
    <property type="protein sequence ID" value="KKA27013.1"/>
    <property type="molecule type" value="Genomic_DNA"/>
</dbReference>
<dbReference type="PIRSF" id="PIRSF016396">
    <property type="entry name" value="Prefoldin_subunit_3"/>
    <property type="match status" value="1"/>
</dbReference>
<organism evidence="6 7">
    <name type="scientific">Thielaviopsis punctulata</name>
    <dbReference type="NCBI Taxonomy" id="72032"/>
    <lineage>
        <taxon>Eukaryota</taxon>
        <taxon>Fungi</taxon>
        <taxon>Dikarya</taxon>
        <taxon>Ascomycota</taxon>
        <taxon>Pezizomycotina</taxon>
        <taxon>Sordariomycetes</taxon>
        <taxon>Hypocreomycetidae</taxon>
        <taxon>Microascales</taxon>
        <taxon>Ceratocystidaceae</taxon>
        <taxon>Thielaviopsis</taxon>
    </lineage>
</organism>
<gene>
    <name evidence="6" type="ORF">TD95_000530</name>
</gene>
<sequence>MSEKKEISAGLCANGFPNAHSETNPRGIPKAPFVDRVEDYVTSHEEVETTLRNFQEMINKYQFMEMNLQKRLAGLKEKIPDIQKTLETVQFLKIRGADAEPINTTFELNETLYAKAEVQATDEVYVWLGANVMLAYPIDEAETLLSGKLKAAKTSETNFEEDLDFVREQITTMEVALARVYNWDVVQKRKEKEKGEPSEQKGKAIATA</sequence>
<evidence type="ECO:0000256" key="1">
    <source>
        <dbReference type="ARBA" id="ARBA00010048"/>
    </source>
</evidence>
<evidence type="ECO:0000313" key="7">
    <source>
        <dbReference type="Proteomes" id="UP000033483"/>
    </source>
</evidence>
<dbReference type="GO" id="GO:0007021">
    <property type="term" value="P:tubulin complex assembly"/>
    <property type="evidence" value="ECO:0007669"/>
    <property type="project" value="TreeGrafter"/>
</dbReference>
<dbReference type="CDD" id="cd23156">
    <property type="entry name" value="Prefoldin_3"/>
    <property type="match status" value="1"/>
</dbReference>
<comment type="subunit">
    <text evidence="2 4">Heterohexamer of two PFD-alpha type and four PFD-beta type subunits.</text>
</comment>
<dbReference type="GO" id="GO:0005737">
    <property type="term" value="C:cytoplasm"/>
    <property type="evidence" value="ECO:0007669"/>
    <property type="project" value="UniProtKB-ARBA"/>
</dbReference>
<dbReference type="Pfam" id="PF02996">
    <property type="entry name" value="Prefoldin"/>
    <property type="match status" value="1"/>
</dbReference>
<dbReference type="AlphaFoldDB" id="A0A0F4ZAX4"/>
<dbReference type="PANTHER" id="PTHR12409">
    <property type="entry name" value="PREFOLDIN SUBUNIT 3"/>
    <property type="match status" value="1"/>
</dbReference>
<feature type="compositionally biased region" description="Basic and acidic residues" evidence="5">
    <location>
        <begin position="189"/>
        <end position="202"/>
    </location>
</feature>
<name>A0A0F4ZAX4_9PEZI</name>
<dbReference type="InterPro" id="IPR009053">
    <property type="entry name" value="Prefoldin"/>
</dbReference>
<evidence type="ECO:0000256" key="3">
    <source>
        <dbReference type="ARBA" id="ARBA00023186"/>
    </source>
</evidence>
<feature type="region of interest" description="Disordered" evidence="5">
    <location>
        <begin position="189"/>
        <end position="208"/>
    </location>
</feature>
<dbReference type="InterPro" id="IPR016655">
    <property type="entry name" value="PFD3"/>
</dbReference>
<proteinExistence type="inferred from homology"/>
<evidence type="ECO:0000256" key="2">
    <source>
        <dbReference type="ARBA" id="ARBA00011695"/>
    </source>
</evidence>
<dbReference type="SUPFAM" id="SSF46579">
    <property type="entry name" value="Prefoldin"/>
    <property type="match status" value="1"/>
</dbReference>
<comment type="similarity">
    <text evidence="1 4">Belongs to the prefoldin subunit alpha family.</text>
</comment>
<evidence type="ECO:0000256" key="5">
    <source>
        <dbReference type="SAM" id="MobiDB-lite"/>
    </source>
</evidence>
<dbReference type="Gene3D" id="1.10.287.370">
    <property type="match status" value="1"/>
</dbReference>
<dbReference type="GO" id="GO:0007017">
    <property type="term" value="P:microtubule-based process"/>
    <property type="evidence" value="ECO:0007669"/>
    <property type="project" value="TreeGrafter"/>
</dbReference>
<dbReference type="PANTHER" id="PTHR12409:SF0">
    <property type="entry name" value="PREFOLDIN SUBUNIT 3"/>
    <property type="match status" value="1"/>
</dbReference>
<dbReference type="GO" id="GO:0016272">
    <property type="term" value="C:prefoldin complex"/>
    <property type="evidence" value="ECO:0007669"/>
    <property type="project" value="UniProtKB-UniRule"/>
</dbReference>
<keyword evidence="3 4" id="KW-0143">Chaperone</keyword>
<accession>A0A0F4ZAX4</accession>
<dbReference type="InterPro" id="IPR004127">
    <property type="entry name" value="Prefoldin_subunit_alpha"/>
</dbReference>
<reference evidence="6 7" key="1">
    <citation type="submission" date="2015-03" db="EMBL/GenBank/DDBJ databases">
        <authorList>
            <person name="Radwan O."/>
            <person name="Al-Naeli F.A."/>
            <person name="Rendon G.A."/>
            <person name="Fields C."/>
        </authorList>
    </citation>
    <scope>NUCLEOTIDE SEQUENCE [LARGE SCALE GENOMIC DNA]</scope>
    <source>
        <strain evidence="6">CR-DP1</strain>
    </source>
</reference>
<evidence type="ECO:0000313" key="6">
    <source>
        <dbReference type="EMBL" id="KKA27013.1"/>
    </source>
</evidence>
<protein>
    <recommendedName>
        <fullName evidence="4">Prefoldin subunit 3</fullName>
    </recommendedName>
</protein>
<comment type="function">
    <text evidence="4">Binds specifically to cytosolic chaperonin (c-CPN) and transfers target proteins to it. Binds to nascent polypeptide chain and promotes folding in an environment in which there are many competing pathways for nonnative proteins.</text>
</comment>
<evidence type="ECO:0000256" key="4">
    <source>
        <dbReference type="PIRNR" id="PIRNR016396"/>
    </source>
</evidence>
<dbReference type="GO" id="GO:0006457">
    <property type="term" value="P:protein folding"/>
    <property type="evidence" value="ECO:0007669"/>
    <property type="project" value="UniProtKB-UniRule"/>
</dbReference>
<dbReference type="OrthoDB" id="6375174at2759"/>
<dbReference type="FunFam" id="1.10.287.370:FF:000001">
    <property type="entry name" value="Prefoldin subunit 3"/>
    <property type="match status" value="1"/>
</dbReference>
<dbReference type="GO" id="GO:0015631">
    <property type="term" value="F:tubulin binding"/>
    <property type="evidence" value="ECO:0007669"/>
    <property type="project" value="TreeGrafter"/>
</dbReference>
<comment type="caution">
    <text evidence="6">The sequence shown here is derived from an EMBL/GenBank/DDBJ whole genome shotgun (WGS) entry which is preliminary data.</text>
</comment>